<keyword evidence="1" id="KW-0677">Repeat</keyword>
<dbReference type="PANTHER" id="PTHR10039">
    <property type="entry name" value="AMELOGENIN"/>
    <property type="match status" value="1"/>
</dbReference>
<gene>
    <name evidence="4" type="ORF">BDN70DRAFT_925383</name>
</gene>
<dbReference type="Pfam" id="PF24883">
    <property type="entry name" value="NPHP3_N"/>
    <property type="match status" value="1"/>
</dbReference>
<organism evidence="4 5">
    <name type="scientific">Pholiota conissans</name>
    <dbReference type="NCBI Taxonomy" id="109636"/>
    <lineage>
        <taxon>Eukaryota</taxon>
        <taxon>Fungi</taxon>
        <taxon>Dikarya</taxon>
        <taxon>Basidiomycota</taxon>
        <taxon>Agaricomycotina</taxon>
        <taxon>Agaricomycetes</taxon>
        <taxon>Agaricomycetidae</taxon>
        <taxon>Agaricales</taxon>
        <taxon>Agaricineae</taxon>
        <taxon>Strophariaceae</taxon>
        <taxon>Pholiota</taxon>
    </lineage>
</organism>
<dbReference type="AlphaFoldDB" id="A0A9P5YPE2"/>
<evidence type="ECO:0000313" key="5">
    <source>
        <dbReference type="Proteomes" id="UP000807469"/>
    </source>
</evidence>
<feature type="region of interest" description="Disordered" evidence="2">
    <location>
        <begin position="1"/>
        <end position="33"/>
    </location>
</feature>
<evidence type="ECO:0000259" key="3">
    <source>
        <dbReference type="Pfam" id="PF24883"/>
    </source>
</evidence>
<keyword evidence="5" id="KW-1185">Reference proteome</keyword>
<accession>A0A9P5YPE2</accession>
<comment type="caution">
    <text evidence="4">The sequence shown here is derived from an EMBL/GenBank/DDBJ whole genome shotgun (WGS) entry which is preliminary data.</text>
</comment>
<reference evidence="4" key="1">
    <citation type="submission" date="2020-11" db="EMBL/GenBank/DDBJ databases">
        <authorList>
            <consortium name="DOE Joint Genome Institute"/>
            <person name="Ahrendt S."/>
            <person name="Riley R."/>
            <person name="Andreopoulos W."/>
            <person name="Labutti K."/>
            <person name="Pangilinan J."/>
            <person name="Ruiz-Duenas F.J."/>
            <person name="Barrasa J.M."/>
            <person name="Sanchez-Garcia M."/>
            <person name="Camarero S."/>
            <person name="Miyauchi S."/>
            <person name="Serrano A."/>
            <person name="Linde D."/>
            <person name="Babiker R."/>
            <person name="Drula E."/>
            <person name="Ayuso-Fernandez I."/>
            <person name="Pacheco R."/>
            <person name="Padilla G."/>
            <person name="Ferreira P."/>
            <person name="Barriuso J."/>
            <person name="Kellner H."/>
            <person name="Castanera R."/>
            <person name="Alfaro M."/>
            <person name="Ramirez L."/>
            <person name="Pisabarro A.G."/>
            <person name="Kuo A."/>
            <person name="Tritt A."/>
            <person name="Lipzen A."/>
            <person name="He G."/>
            <person name="Yan M."/>
            <person name="Ng V."/>
            <person name="Cullen D."/>
            <person name="Martin F."/>
            <person name="Rosso M.-N."/>
            <person name="Henrissat B."/>
            <person name="Hibbett D."/>
            <person name="Martinez A.T."/>
            <person name="Grigoriev I.V."/>
        </authorList>
    </citation>
    <scope>NUCLEOTIDE SEQUENCE</scope>
    <source>
        <strain evidence="4">CIRM-BRFM 674</strain>
    </source>
</reference>
<feature type="compositionally biased region" description="Polar residues" evidence="2">
    <location>
        <begin position="1"/>
        <end position="15"/>
    </location>
</feature>
<name>A0A9P5YPE2_9AGAR</name>
<feature type="domain" description="Nephrocystin 3-like N-terminal" evidence="3">
    <location>
        <begin position="112"/>
        <end position="262"/>
    </location>
</feature>
<evidence type="ECO:0000313" key="4">
    <source>
        <dbReference type="EMBL" id="KAF9473029.1"/>
    </source>
</evidence>
<dbReference type="OrthoDB" id="4760524at2759"/>
<dbReference type="SUPFAM" id="SSF52540">
    <property type="entry name" value="P-loop containing nucleoside triphosphate hydrolases"/>
    <property type="match status" value="1"/>
</dbReference>
<proteinExistence type="predicted"/>
<dbReference type="EMBL" id="MU155476">
    <property type="protein sequence ID" value="KAF9473029.1"/>
    <property type="molecule type" value="Genomic_DNA"/>
</dbReference>
<sequence>MNSAYTRNAAQQSSRCLERQESLPSQRPKPGSFRLKNVVINDGEFVARKTVHVTSHNSPSDISKSFERLQKLVSPSAFHDSAQRVDPPRCHPATRIMILQTIFDWIIQSGHQQSERILWLNGAAGAGKSAIMQSIAERCALAGIAVVSFFLSRSDSSRNTMASLVPTLVYQLLQRIPETANGILETIKKNPLIFDLGLEFQFQELIFRPLYLLPPDLQQLFVIFIDGLDECIELSHQSNLIKTISKVLSNANIPVKFLIASRRESQIEASFGQKDVINLLRIVPLDKIQASDDIRRYIQARFDDIKKTHLRKAYLPASWPQPGDIEEIVAKASGQFIYASVVMNYVSSHSAHPVVQLDVIKGIRLRRPSSENPFAHLDALYEHIFSRVEDLDLVRNILAMTLIDLRDWPCSRDITVLEALFGLHPGELETLFTSLTAVIQCDTPSSNYYSSNQPWGNCIYGSMKIVFLHASLPDFLLDKTRSDRYFIDLTEYRTSLLYGFLQMPGRKMLSPTDQWNVVLDGSWRLNAIASLLENAKASEQLRSAFMDFVLVFHDNDFVNAQRRVGILSSLKMLNFGDQGEAYRHVLNMFAKGYAKFWPHFDEYVVATVKAYPDLLAYVNHLHGELNSLQES</sequence>
<protein>
    <recommendedName>
        <fullName evidence="3">Nephrocystin 3-like N-terminal domain-containing protein</fullName>
    </recommendedName>
</protein>
<evidence type="ECO:0000256" key="1">
    <source>
        <dbReference type="ARBA" id="ARBA00022737"/>
    </source>
</evidence>
<dbReference type="PANTHER" id="PTHR10039:SF14">
    <property type="entry name" value="NACHT DOMAIN-CONTAINING PROTEIN"/>
    <property type="match status" value="1"/>
</dbReference>
<dbReference type="Gene3D" id="3.40.50.300">
    <property type="entry name" value="P-loop containing nucleotide triphosphate hydrolases"/>
    <property type="match status" value="1"/>
</dbReference>
<dbReference type="Proteomes" id="UP000807469">
    <property type="component" value="Unassembled WGS sequence"/>
</dbReference>
<evidence type="ECO:0000256" key="2">
    <source>
        <dbReference type="SAM" id="MobiDB-lite"/>
    </source>
</evidence>
<dbReference type="InterPro" id="IPR056884">
    <property type="entry name" value="NPHP3-like_N"/>
</dbReference>
<dbReference type="InterPro" id="IPR027417">
    <property type="entry name" value="P-loop_NTPase"/>
</dbReference>